<evidence type="ECO:0000313" key="1">
    <source>
        <dbReference type="EMBL" id="RLV59992.1"/>
    </source>
</evidence>
<accession>A0A3L8Q0S4</accession>
<dbReference type="RefSeq" id="WP_121838736.1">
    <property type="nucleotide sequence ID" value="NZ_ML014772.1"/>
</dbReference>
<dbReference type="Proteomes" id="UP000281474">
    <property type="component" value="Unassembled WGS sequence"/>
</dbReference>
<dbReference type="EMBL" id="QZEI01000023">
    <property type="protein sequence ID" value="RLV59992.1"/>
    <property type="molecule type" value="Genomic_DNA"/>
</dbReference>
<proteinExistence type="predicted"/>
<keyword evidence="2" id="KW-1185">Reference proteome</keyword>
<reference evidence="1 2" key="1">
    <citation type="submission" date="2018-09" db="EMBL/GenBank/DDBJ databases">
        <title>Phylogeny of the Shewanellaceae, and recommendation for two new genera, Pseudoshewanella and Parashewanella.</title>
        <authorList>
            <person name="Wang G."/>
        </authorList>
    </citation>
    <scope>NUCLEOTIDE SEQUENCE [LARGE SCALE GENOMIC DNA]</scope>
    <source>
        <strain evidence="1 2">C51</strain>
    </source>
</reference>
<evidence type="ECO:0000313" key="2">
    <source>
        <dbReference type="Proteomes" id="UP000281474"/>
    </source>
</evidence>
<dbReference type="AlphaFoldDB" id="A0A3L8Q0S4"/>
<name>A0A3L8Q0S4_9GAMM</name>
<sequence>MLSNLQTAQIAQSAASQLSEQLNLKAMFNPLKKYKISDIDVHWNSSYSWTSPEGQTCLGDKDEFECLKLILPKDVLENDLGISNDIELKLLTRMKVGQWGCKNGSCDDSRWTIEYVQVTDDSAILFIQQSYRPQHESLWADAGILFDPPITQ</sequence>
<organism evidence="1 2">
    <name type="scientific">Parashewanella curva</name>
    <dbReference type="NCBI Taxonomy" id="2338552"/>
    <lineage>
        <taxon>Bacteria</taxon>
        <taxon>Pseudomonadati</taxon>
        <taxon>Pseudomonadota</taxon>
        <taxon>Gammaproteobacteria</taxon>
        <taxon>Alteromonadales</taxon>
        <taxon>Shewanellaceae</taxon>
        <taxon>Parashewanella</taxon>
    </lineage>
</organism>
<protein>
    <submittedName>
        <fullName evidence="1">Uncharacterized protein</fullName>
    </submittedName>
</protein>
<comment type="caution">
    <text evidence="1">The sequence shown here is derived from an EMBL/GenBank/DDBJ whole genome shotgun (WGS) entry which is preliminary data.</text>
</comment>
<gene>
    <name evidence="1" type="ORF">D5018_09310</name>
</gene>